<dbReference type="InterPro" id="IPR025878">
    <property type="entry name" value="Acyl-CoA_dh-like_C_dom"/>
</dbReference>
<dbReference type="GO" id="GO:0050660">
    <property type="term" value="F:flavin adenine dinucleotide binding"/>
    <property type="evidence" value="ECO:0007669"/>
    <property type="project" value="InterPro"/>
</dbReference>
<dbReference type="InterPro" id="IPR036250">
    <property type="entry name" value="AcylCo_DH-like_C"/>
</dbReference>
<comment type="cofactor">
    <cofactor evidence="1 10">
        <name>FAD</name>
        <dbReference type="ChEBI" id="CHEBI:57692"/>
    </cofactor>
</comment>
<proteinExistence type="inferred from homology"/>
<comment type="function">
    <text evidence="7">Involved in the assimilation of dimethylsulphoniopropionate (DMSP), an important compound in the fixation of carbon in marine phytoplankton, by mediating the conversion of 3-(methylthio)propanoyl-CoA (MMPA-CoA) to 3-(methylthio)acryloyl-CoA (MTA-CoA).</text>
</comment>
<dbReference type="OrthoDB" id="9807883at2"/>
<dbReference type="KEGG" id="ngf:FRF71_13825"/>
<evidence type="ECO:0000259" key="14">
    <source>
        <dbReference type="Pfam" id="PF12806"/>
    </source>
</evidence>
<dbReference type="FunFam" id="2.40.110.10:FF:000031">
    <property type="entry name" value="Acyl-CoA dehydrogenase, putative"/>
    <property type="match status" value="1"/>
</dbReference>
<sequence length="600" mass="63716">MPVYKAPTGDARFLINEVLKLQDYADLPGFAGATPDMVEAVVEEAGKFCSEVLAPINLAGDQEGCTRHADGSVSVPAVYKSAFAQFREAGWSTLSVPEEFGGQGLPHVLGMLMEEFMSSANQAFSMYPGLTAGAISAILAKGSPEQKAKYVPKMVTCEWLGTMNLTEPQCGTDLGMIRTRAVPQADGSYAITGTKIFISSGEHDLAENIIHLVLAKLPDAPDSTKGISLFIVPKVLVNEDGSLGARNAVFCGSIEHKMGIHGNATCVMNYDGATGYLVGEENKGLAAMFIMMNAARLGVGIQGLAQAEVAYQNAVKYAGERRQGRALTGAAEPGEKADTLFVHPDVRRMLMDAKAFTEGMRSLCLWGALQVDLSHKAATEEARQAADDLISLLTPVIKGYGTDKGYDVATNMQQVFGGHGYIEEWGMSQFVRDARIAMIYEGANGVQAMDLVGRKLAQNGGRAVQAFFAIVDTECAAAKDKPELASLAAAVEAANAELKAATMWFMANGMTNPNQVGAGAHHYMHIMGIVALGSQWLRMGTAALSALASGAGDKTFYEAKLTTARYFGERFCPDAAALRRKIEAGSEAVMALPVEAFATA</sequence>
<comment type="catalytic activity">
    <reaction evidence="6">
        <text>3-(methylsulfanyl)propanoyl-CoA + oxidized [electron-transfer flavoprotein] + H(+) = 3-(methylsulfanyl)acryloyl-CoA + reduced [electron-transfer flavoprotein]</text>
        <dbReference type="Rhea" id="RHEA:52612"/>
        <dbReference type="Rhea" id="RHEA-COMP:10685"/>
        <dbReference type="Rhea" id="RHEA-COMP:10686"/>
        <dbReference type="ChEBI" id="CHEBI:15378"/>
        <dbReference type="ChEBI" id="CHEBI:57692"/>
        <dbReference type="ChEBI" id="CHEBI:58307"/>
        <dbReference type="ChEBI" id="CHEBI:82815"/>
        <dbReference type="ChEBI" id="CHEBI:84994"/>
        <dbReference type="EC" id="1.3.99.41"/>
    </reaction>
    <physiologicalReaction direction="left-to-right" evidence="6">
        <dbReference type="Rhea" id="RHEA:52613"/>
    </physiologicalReaction>
</comment>
<dbReference type="AlphaFoldDB" id="A0A5B8S6U3"/>
<evidence type="ECO:0000256" key="1">
    <source>
        <dbReference type="ARBA" id="ARBA00001974"/>
    </source>
</evidence>
<evidence type="ECO:0000256" key="7">
    <source>
        <dbReference type="ARBA" id="ARBA00058683"/>
    </source>
</evidence>
<dbReference type="Gene3D" id="2.40.110.10">
    <property type="entry name" value="Butyryl-CoA Dehydrogenase, subunit A, domain 2"/>
    <property type="match status" value="1"/>
</dbReference>
<dbReference type="Pfam" id="PF02770">
    <property type="entry name" value="Acyl-CoA_dh_M"/>
    <property type="match status" value="1"/>
</dbReference>
<dbReference type="EC" id="1.3.99.41" evidence="8"/>
<feature type="domain" description="Acetyl-CoA dehydrogenase-like C-terminal" evidence="14">
    <location>
        <begin position="467"/>
        <end position="593"/>
    </location>
</feature>
<evidence type="ECO:0000313" key="16">
    <source>
        <dbReference type="Proteomes" id="UP000321172"/>
    </source>
</evidence>
<dbReference type="InterPro" id="IPR046373">
    <property type="entry name" value="Acyl-CoA_Oxase/DH_mid-dom_sf"/>
</dbReference>
<evidence type="ECO:0000256" key="3">
    <source>
        <dbReference type="ARBA" id="ARBA00022630"/>
    </source>
</evidence>
<dbReference type="Pfam" id="PF00441">
    <property type="entry name" value="Acyl-CoA_dh_1"/>
    <property type="match status" value="1"/>
</dbReference>
<evidence type="ECO:0000259" key="12">
    <source>
        <dbReference type="Pfam" id="PF02770"/>
    </source>
</evidence>
<dbReference type="Gene3D" id="1.10.540.10">
    <property type="entry name" value="Acyl-CoA dehydrogenase/oxidase, N-terminal domain"/>
    <property type="match status" value="1"/>
</dbReference>
<evidence type="ECO:0000259" key="11">
    <source>
        <dbReference type="Pfam" id="PF00441"/>
    </source>
</evidence>
<gene>
    <name evidence="15" type="ORF">FRF71_13825</name>
</gene>
<evidence type="ECO:0000256" key="4">
    <source>
        <dbReference type="ARBA" id="ARBA00022827"/>
    </source>
</evidence>
<dbReference type="InterPro" id="IPR006091">
    <property type="entry name" value="Acyl-CoA_Oxase/DH_mid-dom"/>
</dbReference>
<dbReference type="SUPFAM" id="SSF56645">
    <property type="entry name" value="Acyl-CoA dehydrogenase NM domain-like"/>
    <property type="match status" value="1"/>
</dbReference>
<organism evidence="15 16">
    <name type="scientific">Novosphingobium ginsenosidimutans</name>
    <dbReference type="NCBI Taxonomy" id="1176536"/>
    <lineage>
        <taxon>Bacteria</taxon>
        <taxon>Pseudomonadati</taxon>
        <taxon>Pseudomonadota</taxon>
        <taxon>Alphaproteobacteria</taxon>
        <taxon>Sphingomonadales</taxon>
        <taxon>Sphingomonadaceae</taxon>
        <taxon>Novosphingobium</taxon>
    </lineage>
</organism>
<keyword evidence="4 10" id="KW-0274">FAD</keyword>
<evidence type="ECO:0000256" key="5">
    <source>
        <dbReference type="ARBA" id="ARBA00023002"/>
    </source>
</evidence>
<name>A0A5B8S6U3_9SPHN</name>
<protein>
    <recommendedName>
        <fullName evidence="9">3-methylmercaptopropionyl-CoA dehydrogenase</fullName>
        <ecNumber evidence="8">1.3.99.41</ecNumber>
    </recommendedName>
</protein>
<dbReference type="PANTHER" id="PTHR42803">
    <property type="entry name" value="ACYL-COA DEHYDROGENASE"/>
    <property type="match status" value="1"/>
</dbReference>
<dbReference type="Proteomes" id="UP000321172">
    <property type="component" value="Chromosome"/>
</dbReference>
<dbReference type="GO" id="GO:0016627">
    <property type="term" value="F:oxidoreductase activity, acting on the CH-CH group of donors"/>
    <property type="evidence" value="ECO:0007669"/>
    <property type="project" value="InterPro"/>
</dbReference>
<feature type="domain" description="Acyl-CoA oxidase/dehydrogenase middle" evidence="12">
    <location>
        <begin position="163"/>
        <end position="271"/>
    </location>
</feature>
<accession>A0A5B8S6U3</accession>
<evidence type="ECO:0000259" key="13">
    <source>
        <dbReference type="Pfam" id="PF02771"/>
    </source>
</evidence>
<dbReference type="Pfam" id="PF02771">
    <property type="entry name" value="Acyl-CoA_dh_N"/>
    <property type="match status" value="1"/>
</dbReference>
<dbReference type="EMBL" id="CP042345">
    <property type="protein sequence ID" value="QEA17123.1"/>
    <property type="molecule type" value="Genomic_DNA"/>
</dbReference>
<evidence type="ECO:0000313" key="15">
    <source>
        <dbReference type="EMBL" id="QEA17123.1"/>
    </source>
</evidence>
<feature type="domain" description="Acyl-CoA dehydrogenase/oxidase N-terminal" evidence="13">
    <location>
        <begin position="39"/>
        <end position="157"/>
    </location>
</feature>
<dbReference type="InterPro" id="IPR009100">
    <property type="entry name" value="AcylCoA_DH/oxidase_NM_dom_sf"/>
</dbReference>
<comment type="similarity">
    <text evidence="2 10">Belongs to the acyl-CoA dehydrogenase family.</text>
</comment>
<dbReference type="InterPro" id="IPR009075">
    <property type="entry name" value="AcylCo_DH/oxidase_C"/>
</dbReference>
<dbReference type="RefSeq" id="WP_147091202.1">
    <property type="nucleotide sequence ID" value="NZ_BAABJD010000002.1"/>
</dbReference>
<evidence type="ECO:0000256" key="10">
    <source>
        <dbReference type="RuleBase" id="RU362125"/>
    </source>
</evidence>
<evidence type="ECO:0000256" key="9">
    <source>
        <dbReference type="ARBA" id="ARBA00069043"/>
    </source>
</evidence>
<dbReference type="InterPro" id="IPR037069">
    <property type="entry name" value="AcylCoA_DH/ox_N_sf"/>
</dbReference>
<keyword evidence="3 10" id="KW-0285">Flavoprotein</keyword>
<keyword evidence="5 10" id="KW-0560">Oxidoreductase</keyword>
<evidence type="ECO:0000256" key="6">
    <source>
        <dbReference type="ARBA" id="ARBA00051388"/>
    </source>
</evidence>
<dbReference type="InterPro" id="IPR013786">
    <property type="entry name" value="AcylCoA_DH/ox_N"/>
</dbReference>
<keyword evidence="16" id="KW-1185">Reference proteome</keyword>
<dbReference type="InterPro" id="IPR052166">
    <property type="entry name" value="Diverse_Acyl-CoA_DH"/>
</dbReference>
<feature type="domain" description="Acyl-CoA dehydrogenase/oxidase C-terminal" evidence="11">
    <location>
        <begin position="282"/>
        <end position="451"/>
    </location>
</feature>
<dbReference type="SUPFAM" id="SSF47203">
    <property type="entry name" value="Acyl-CoA dehydrogenase C-terminal domain-like"/>
    <property type="match status" value="1"/>
</dbReference>
<dbReference type="Gene3D" id="1.20.140.10">
    <property type="entry name" value="Butyryl-CoA Dehydrogenase, subunit A, domain 3"/>
    <property type="match status" value="1"/>
</dbReference>
<dbReference type="Pfam" id="PF12806">
    <property type="entry name" value="Acyl-CoA_dh_C"/>
    <property type="match status" value="1"/>
</dbReference>
<evidence type="ECO:0000256" key="2">
    <source>
        <dbReference type="ARBA" id="ARBA00009347"/>
    </source>
</evidence>
<dbReference type="PANTHER" id="PTHR42803:SF1">
    <property type="entry name" value="BROAD-SPECIFICITY LINEAR ACYL-COA DEHYDROGENASE FADE5"/>
    <property type="match status" value="1"/>
</dbReference>
<evidence type="ECO:0000256" key="8">
    <source>
        <dbReference type="ARBA" id="ARBA00066694"/>
    </source>
</evidence>
<reference evidence="15 16" key="1">
    <citation type="journal article" date="2013" name="J. Microbiol. Biotechnol.">
        <title>Novosphingobium ginsenosidimutans sp. nov., with the ability to convert ginsenoside.</title>
        <authorList>
            <person name="Kim J.K."/>
            <person name="He D."/>
            <person name="Liu Q.M."/>
            <person name="Park H.Y."/>
            <person name="Jung M.S."/>
            <person name="Yoon M.H."/>
            <person name="Kim S.C."/>
            <person name="Im W.T."/>
        </authorList>
    </citation>
    <scope>NUCLEOTIDE SEQUENCE [LARGE SCALE GENOMIC DNA]</scope>
    <source>
        <strain evidence="15 16">FW-6</strain>
    </source>
</reference>